<reference evidence="6" key="1">
    <citation type="submission" date="2022-08" db="UniProtKB">
        <authorList>
            <consortium name="EnsemblMetazoa"/>
        </authorList>
    </citation>
    <scope>IDENTIFICATION</scope>
    <source>
        <strain evidence="6">05x7-T-G4-1.051#20</strain>
    </source>
</reference>
<dbReference type="Proteomes" id="UP000005408">
    <property type="component" value="Unassembled WGS sequence"/>
</dbReference>
<evidence type="ECO:0000256" key="1">
    <source>
        <dbReference type="ARBA" id="ARBA00005724"/>
    </source>
</evidence>
<keyword evidence="7" id="KW-1185">Reference proteome</keyword>
<dbReference type="AlphaFoldDB" id="A0A8W8JUM9"/>
<evidence type="ECO:0000313" key="7">
    <source>
        <dbReference type="Proteomes" id="UP000005408"/>
    </source>
</evidence>
<feature type="domain" description="RNA polymerase II assembly factor Rtp1 C-terminal" evidence="3">
    <location>
        <begin position="929"/>
        <end position="1055"/>
    </location>
</feature>
<organism evidence="6 7">
    <name type="scientific">Magallana gigas</name>
    <name type="common">Pacific oyster</name>
    <name type="synonym">Crassostrea gigas</name>
    <dbReference type="NCBI Taxonomy" id="29159"/>
    <lineage>
        <taxon>Eukaryota</taxon>
        <taxon>Metazoa</taxon>
        <taxon>Spiralia</taxon>
        <taxon>Lophotrochozoa</taxon>
        <taxon>Mollusca</taxon>
        <taxon>Bivalvia</taxon>
        <taxon>Autobranchia</taxon>
        <taxon>Pteriomorphia</taxon>
        <taxon>Ostreida</taxon>
        <taxon>Ostreoidea</taxon>
        <taxon>Ostreidae</taxon>
        <taxon>Magallana</taxon>
    </lineage>
</organism>
<dbReference type="PANTHER" id="PTHR20959">
    <property type="entry name" value="TRANSPORT AND GOLGI ORGANIZATION PROTEIN 6 FAMILY MEMBER"/>
    <property type="match status" value="1"/>
</dbReference>
<dbReference type="InterPro" id="IPR057407">
    <property type="entry name" value="HEAT_TANGO6"/>
</dbReference>
<dbReference type="InterPro" id="IPR039600">
    <property type="entry name" value="TANGO6/Rtp1"/>
</dbReference>
<feature type="compositionally biased region" description="Basic and acidic residues" evidence="2">
    <location>
        <begin position="913"/>
        <end position="929"/>
    </location>
</feature>
<protein>
    <recommendedName>
        <fullName evidence="8">Transmembrane and coiled-coil domain-containing protein 7</fullName>
    </recommendedName>
</protein>
<dbReference type="InterPro" id="IPR016024">
    <property type="entry name" value="ARM-type_fold"/>
</dbReference>
<dbReference type="InterPro" id="IPR011989">
    <property type="entry name" value="ARM-like"/>
</dbReference>
<dbReference type="Pfam" id="PF25267">
    <property type="entry name" value="TANGO6_N"/>
    <property type="match status" value="2"/>
</dbReference>
<feature type="domain" description="TANGO6 N-terminal" evidence="5">
    <location>
        <begin position="37"/>
        <end position="263"/>
    </location>
</feature>
<dbReference type="GO" id="GO:0009306">
    <property type="term" value="P:protein secretion"/>
    <property type="evidence" value="ECO:0007669"/>
    <property type="project" value="TreeGrafter"/>
</dbReference>
<proteinExistence type="inferred from homology"/>
<dbReference type="InterPro" id="IPR019451">
    <property type="entry name" value="Rtp1_C1"/>
</dbReference>
<dbReference type="SUPFAM" id="SSF48371">
    <property type="entry name" value="ARM repeat"/>
    <property type="match status" value="1"/>
</dbReference>
<evidence type="ECO:0000256" key="2">
    <source>
        <dbReference type="SAM" id="MobiDB-lite"/>
    </source>
</evidence>
<feature type="compositionally biased region" description="Polar residues" evidence="2">
    <location>
        <begin position="282"/>
        <end position="293"/>
    </location>
</feature>
<evidence type="ECO:0000259" key="4">
    <source>
        <dbReference type="Pfam" id="PF23565"/>
    </source>
</evidence>
<feature type="domain" description="TANGO6 N-terminal" evidence="5">
    <location>
        <begin position="367"/>
        <end position="430"/>
    </location>
</feature>
<evidence type="ECO:0008006" key="8">
    <source>
        <dbReference type="Google" id="ProtNLM"/>
    </source>
</evidence>
<accession>A0A8W8JUM9</accession>
<dbReference type="Pfam" id="PF10363">
    <property type="entry name" value="RTP1_C1"/>
    <property type="match status" value="1"/>
</dbReference>
<dbReference type="EnsemblMetazoa" id="G20579.1">
    <property type="protein sequence ID" value="G20579.1:cds"/>
    <property type="gene ID" value="G20579"/>
</dbReference>
<comment type="similarity">
    <text evidence="1">Belongs to the Tango6 family.</text>
</comment>
<feature type="region of interest" description="Disordered" evidence="2">
    <location>
        <begin position="1016"/>
        <end position="1035"/>
    </location>
</feature>
<feature type="region of interest" description="Disordered" evidence="2">
    <location>
        <begin position="877"/>
        <end position="896"/>
    </location>
</feature>
<dbReference type="Pfam" id="PF23565">
    <property type="entry name" value="ARM_TANGO6"/>
    <property type="match status" value="1"/>
</dbReference>
<dbReference type="Gene3D" id="1.25.10.10">
    <property type="entry name" value="Leucine-rich Repeat Variant"/>
    <property type="match status" value="1"/>
</dbReference>
<feature type="region of interest" description="Disordered" evidence="2">
    <location>
        <begin position="274"/>
        <end position="294"/>
    </location>
</feature>
<feature type="region of interest" description="Disordered" evidence="2">
    <location>
        <begin position="903"/>
        <end position="930"/>
    </location>
</feature>
<evidence type="ECO:0000313" key="6">
    <source>
        <dbReference type="EnsemblMetazoa" id="G20579.1:cds"/>
    </source>
</evidence>
<sequence length="1202" mass="133871">MPEVELRVAEIDIETFYQALLERPTRYIMAMHGIDINEVFHLMKILVTPELRKDKDAGLEQTNCVFDAALSLGLKAFWESLEKKSSEFKEVFQKNRNRLKHKYRTDSTLHTYLEVCLVLLYTLHVALKEKMSEFKKTEQKNLKPNEAPPLSPDILSVGQQKTVLSILQFTVVLGLCPHLQPGIGIPIERRSEFGKLLLESSMLTALSGHEHYVSLLQTVWVLMTCLDSPSLGQIILSRHLNDILAALLQLVHGKQTAVDKNKTSPEICIGADHREEKGTAKESGSSGSGSLTPASVVDMVTQKGRMDFTNGTEAEIKKNESDNQFYKTADKVDNKTKDETFVTSSDVQQSKYDGHGPSPSDQWMVDTSFCEESLADLTKKVHPSLLVRELLILQGAPGPSFTKKQSVNRKFALSQSPQWLRKVCGRMLSNILTGPNGVLNIIKGMLGNVPDDSSCGPPDWRKFDAVAKVIATCPSNIESLEEYYQKISTQILQLLHPQDRQIGRGLLRVACTTISSMTAQNTSLAEKYLIQPMCRPLLNSTEYHETSQEKQFIIASEAEIRDCIEGLHKVFIGGVEPCSFLYTSLLPVCQPLFELLCFTRKGPSHLSSSSQELLVSVLKNMDQQLCLSVLKFLLLQDNTDPGVESLKVIHPNLTFAAGGQGGVVLVTRLESDTSEKDYIRVVGAMVDILKPLQQSGITGDFLIFTLQELQRIIHHEISNEVPGPQESFSAPSDSSQTLLDIEDQQHQKLRSYHQKVMVLNVLAQLCEDLGPSCIKSPSQTLRFVQATLERAIQICSQSDDEMTGYFESETLTMAMGLLTAMLSGAVKMNEKDRDDMQILMPLLDTVSKVHSDLTVQEMASDLRIAIATHGAVWSDKLQKKVSKTKDSPEPEDRKAKPLIEELSDKTQSCNISEKTDRSRERNNNKKSELEQAMEEICDPLIPVRGHALITMCRLMKQRDPEAVSKQGMILKIFQENLSHPDSYLYLSSVNGLVAMADIFPDIVIPCLVQEFRGSVSQNTDKSGKLPGQTGGKHGAETRMKVGECLVQTSRNLGDLAPKYRDLLLSAFLVGARDPDPLIRASSMSNVGEVCSVLRFNLGPIIQEVFACCSALLKSDSDAEVRKASAMTLALTLRGLGKSAIQILDSVMRELYQLLKLTLKSEKDEGVQRQIVLAHNELEDIMKEVLFPKQVLQKKIRIRDAEF</sequence>
<dbReference type="PANTHER" id="PTHR20959:SF1">
    <property type="entry name" value="TRANSPORT AND GOLGI ORGANIZATION PROTEIN 6 HOMOLOG"/>
    <property type="match status" value="1"/>
</dbReference>
<evidence type="ECO:0000259" key="3">
    <source>
        <dbReference type="Pfam" id="PF10363"/>
    </source>
</evidence>
<evidence type="ECO:0000259" key="5">
    <source>
        <dbReference type="Pfam" id="PF25267"/>
    </source>
</evidence>
<name>A0A8W8JUM9_MAGGI</name>
<feature type="compositionally biased region" description="Basic and acidic residues" evidence="2">
    <location>
        <begin position="883"/>
        <end position="896"/>
    </location>
</feature>
<dbReference type="InterPro" id="IPR057347">
    <property type="entry name" value="TANGO6_N"/>
</dbReference>
<feature type="domain" description="TANGO6 HEAT repeat" evidence="4">
    <location>
        <begin position="433"/>
        <end position="676"/>
    </location>
</feature>